<gene>
    <name evidence="10" type="primary">emrE</name>
    <name evidence="10" type="ORF">DOQ08_02416</name>
</gene>
<name>A0A3M2RCC9_9GAMM</name>
<evidence type="ECO:0000256" key="8">
    <source>
        <dbReference type="RuleBase" id="RU003942"/>
    </source>
</evidence>
<dbReference type="PANTHER" id="PTHR30561:SF1">
    <property type="entry name" value="MULTIDRUG TRANSPORTER EMRE"/>
    <property type="match status" value="1"/>
</dbReference>
<feature type="transmembrane region" description="Helical" evidence="9">
    <location>
        <begin position="62"/>
        <end position="83"/>
    </location>
</feature>
<dbReference type="PANTHER" id="PTHR30561">
    <property type="entry name" value="SMR FAMILY PROTON-DEPENDENT DRUG EFFLUX TRANSPORTER SUGE"/>
    <property type="match status" value="1"/>
</dbReference>
<accession>A0A3M2RCC9</accession>
<dbReference type="GO" id="GO:1990961">
    <property type="term" value="P:xenobiotic detoxification by transmembrane export across the plasma membrane"/>
    <property type="evidence" value="ECO:0007669"/>
    <property type="project" value="UniProtKB-ARBA"/>
</dbReference>
<dbReference type="OrthoDB" id="9808638at2"/>
<evidence type="ECO:0000313" key="11">
    <source>
        <dbReference type="Proteomes" id="UP000265903"/>
    </source>
</evidence>
<comment type="subcellular location">
    <subcellularLocation>
        <location evidence="1 8">Cell membrane</location>
        <topology evidence="1 8">Multi-pass membrane protein</topology>
    </subcellularLocation>
</comment>
<dbReference type="InterPro" id="IPR037185">
    <property type="entry name" value="EmrE-like"/>
</dbReference>
<dbReference type="Pfam" id="PF00893">
    <property type="entry name" value="Multi_Drug_Res"/>
    <property type="match status" value="1"/>
</dbReference>
<dbReference type="GO" id="GO:0015220">
    <property type="term" value="F:choline transmembrane transporter activity"/>
    <property type="evidence" value="ECO:0007669"/>
    <property type="project" value="TreeGrafter"/>
</dbReference>
<evidence type="ECO:0000256" key="1">
    <source>
        <dbReference type="ARBA" id="ARBA00004651"/>
    </source>
</evidence>
<dbReference type="EMBL" id="QMDL01000003">
    <property type="protein sequence ID" value="RMJ02951.1"/>
    <property type="molecule type" value="Genomic_DNA"/>
</dbReference>
<keyword evidence="6 9" id="KW-0472">Membrane</keyword>
<evidence type="ECO:0000256" key="4">
    <source>
        <dbReference type="ARBA" id="ARBA00022692"/>
    </source>
</evidence>
<proteinExistence type="inferred from homology"/>
<feature type="transmembrane region" description="Helical" evidence="9">
    <location>
        <begin position="89"/>
        <end position="108"/>
    </location>
</feature>
<evidence type="ECO:0000256" key="7">
    <source>
        <dbReference type="ARBA" id="ARBA00038032"/>
    </source>
</evidence>
<feature type="transmembrane region" description="Helical" evidence="9">
    <location>
        <begin position="37"/>
        <end position="55"/>
    </location>
</feature>
<evidence type="ECO:0000256" key="2">
    <source>
        <dbReference type="ARBA" id="ARBA00022448"/>
    </source>
</evidence>
<dbReference type="AlphaFoldDB" id="A0A3M2RCC9"/>
<dbReference type="InterPro" id="IPR045324">
    <property type="entry name" value="Small_multidrug_res"/>
</dbReference>
<dbReference type="FunFam" id="1.10.3730.20:FF:000001">
    <property type="entry name" value="Quaternary ammonium compound resistance transporter SugE"/>
    <property type="match status" value="1"/>
</dbReference>
<dbReference type="Proteomes" id="UP000265903">
    <property type="component" value="Unassembled WGS sequence"/>
</dbReference>
<sequence length="114" mass="11787">MKGLTMSYVYLALAIIAEVAGTAALKSSEGFTNLGPSIIVVLGYCMAFYFLSLVLNEIPVGVAYAIWAGAGVVLISLVGAAMFGQKLDLPAIVGMALIVSGIVVMNVFSSSVQH</sequence>
<keyword evidence="2" id="KW-0813">Transport</keyword>
<dbReference type="GO" id="GO:0015297">
    <property type="term" value="F:antiporter activity"/>
    <property type="evidence" value="ECO:0007669"/>
    <property type="project" value="TreeGrafter"/>
</dbReference>
<comment type="caution">
    <text evidence="10">The sequence shown here is derived from an EMBL/GenBank/DDBJ whole genome shotgun (WGS) entry which is preliminary data.</text>
</comment>
<comment type="similarity">
    <text evidence="7 8">Belongs to the drug/metabolite transporter (DMT) superfamily. Small multidrug resistance (SMR) (TC 2.A.7.1) family.</text>
</comment>
<dbReference type="GO" id="GO:0005886">
    <property type="term" value="C:plasma membrane"/>
    <property type="evidence" value="ECO:0007669"/>
    <property type="project" value="UniProtKB-SubCell"/>
</dbReference>
<dbReference type="GO" id="GO:0031460">
    <property type="term" value="P:glycine betaine transport"/>
    <property type="evidence" value="ECO:0007669"/>
    <property type="project" value="TreeGrafter"/>
</dbReference>
<dbReference type="InterPro" id="IPR000390">
    <property type="entry name" value="Small_drug/metabolite_transptr"/>
</dbReference>
<evidence type="ECO:0000256" key="9">
    <source>
        <dbReference type="SAM" id="Phobius"/>
    </source>
</evidence>
<evidence type="ECO:0000256" key="5">
    <source>
        <dbReference type="ARBA" id="ARBA00022989"/>
    </source>
</evidence>
<keyword evidence="3" id="KW-1003">Cell membrane</keyword>
<evidence type="ECO:0000256" key="6">
    <source>
        <dbReference type="ARBA" id="ARBA00023136"/>
    </source>
</evidence>
<feature type="transmembrane region" description="Helical" evidence="9">
    <location>
        <begin position="7"/>
        <end position="25"/>
    </location>
</feature>
<keyword evidence="4 8" id="KW-0812">Transmembrane</keyword>
<keyword evidence="11" id="KW-1185">Reference proteome</keyword>
<organism evidence="10 11">
    <name type="scientific">Marinobacter litoralis</name>
    <dbReference type="NCBI Taxonomy" id="187981"/>
    <lineage>
        <taxon>Bacteria</taxon>
        <taxon>Pseudomonadati</taxon>
        <taxon>Pseudomonadota</taxon>
        <taxon>Gammaproteobacteria</taxon>
        <taxon>Pseudomonadales</taxon>
        <taxon>Marinobacteraceae</taxon>
        <taxon>Marinobacter</taxon>
    </lineage>
</organism>
<protein>
    <submittedName>
        <fullName evidence="10">Multidrug transporter EmrE</fullName>
    </submittedName>
</protein>
<dbReference type="SUPFAM" id="SSF103481">
    <property type="entry name" value="Multidrug resistance efflux transporter EmrE"/>
    <property type="match status" value="1"/>
</dbReference>
<evidence type="ECO:0000256" key="3">
    <source>
        <dbReference type="ARBA" id="ARBA00022475"/>
    </source>
</evidence>
<keyword evidence="5 9" id="KW-1133">Transmembrane helix</keyword>
<dbReference type="GO" id="GO:0015199">
    <property type="term" value="F:amino-acid betaine transmembrane transporter activity"/>
    <property type="evidence" value="ECO:0007669"/>
    <property type="project" value="TreeGrafter"/>
</dbReference>
<dbReference type="Gene3D" id="1.10.3730.20">
    <property type="match status" value="1"/>
</dbReference>
<reference evidence="10 11" key="1">
    <citation type="submission" date="2018-08" db="EMBL/GenBank/DDBJ databases">
        <title>Whole Genome Sequence of the Moderate Halophilic Marine Bacterium Marinobacter litoralis Sw-45.</title>
        <authorList>
            <person name="Musa H."/>
        </authorList>
    </citation>
    <scope>NUCLEOTIDE SEQUENCE [LARGE SCALE GENOMIC DNA]</scope>
    <source>
        <strain evidence="10 11">Sw-45</strain>
    </source>
</reference>
<evidence type="ECO:0000313" key="10">
    <source>
        <dbReference type="EMBL" id="RMJ02951.1"/>
    </source>
</evidence>